<dbReference type="Pfam" id="PF00498">
    <property type="entry name" value="FHA"/>
    <property type="match status" value="1"/>
</dbReference>
<reference evidence="4 5" key="1">
    <citation type="submission" date="2019-10" db="EMBL/GenBank/DDBJ databases">
        <title>Dictyobacter vulcani sp. nov., within the class Ktedonobacteria, isolated from soil of volcanic Mt. Zao.</title>
        <authorList>
            <person name="Zheng Y."/>
            <person name="Wang C.M."/>
            <person name="Sakai Y."/>
            <person name="Abe K."/>
            <person name="Yokota A."/>
            <person name="Yabe S."/>
        </authorList>
    </citation>
    <scope>NUCLEOTIDE SEQUENCE [LARGE SCALE GENOMIC DNA]</scope>
    <source>
        <strain evidence="4 5">W12</strain>
    </source>
</reference>
<dbReference type="InterPro" id="IPR000253">
    <property type="entry name" value="FHA_dom"/>
</dbReference>
<dbReference type="Proteomes" id="UP000326912">
    <property type="component" value="Unassembled WGS sequence"/>
</dbReference>
<feature type="domain" description="FHA" evidence="3">
    <location>
        <begin position="339"/>
        <end position="388"/>
    </location>
</feature>
<keyword evidence="2" id="KW-0472">Membrane</keyword>
<comment type="caution">
    <text evidence="4">The sequence shown here is derived from an EMBL/GenBank/DDBJ whole genome shotgun (WGS) entry which is preliminary data.</text>
</comment>
<feature type="transmembrane region" description="Helical" evidence="2">
    <location>
        <begin position="84"/>
        <end position="105"/>
    </location>
</feature>
<keyword evidence="5" id="KW-1185">Reference proteome</keyword>
<feature type="compositionally biased region" description="Polar residues" evidence="1">
    <location>
        <begin position="288"/>
        <end position="304"/>
    </location>
</feature>
<evidence type="ECO:0000256" key="2">
    <source>
        <dbReference type="SAM" id="Phobius"/>
    </source>
</evidence>
<evidence type="ECO:0000256" key="1">
    <source>
        <dbReference type="SAM" id="MobiDB-lite"/>
    </source>
</evidence>
<dbReference type="PANTHER" id="PTHR23308">
    <property type="entry name" value="NUCLEAR INHIBITOR OF PROTEIN PHOSPHATASE-1"/>
    <property type="match status" value="1"/>
</dbReference>
<accession>A0A5J4KPB1</accession>
<sequence>MSALQFSSFFTPLGYGSLVCCIVASAISVWIKTVHRRGKNVHMLVTILGCMVALCLLLPVFLWFRLRTLAPQTRLAGLESWGILLYMLVCGWLMPLSAVVMHWFVASTFSQAKVVDKQSMDPITDQQPASTLQPPRYQSGIVSPYVFREDIPWGWLEYKNGSFQGQRLALKRVVATLGREEYCDIWLDDDMASRHHAELAWHNGQICLTDCSSLNGLLLNGQRIQGTVLVTSNDRIEIGHQHFSLILAEQKDAQADQYDPLVNHTWRSSLDLQAEIDTGGPVSMAPEANSSAMQANRARQTPNTDVALPHAGRDNEADYLMVKNGKRAGQRVILEGPVCTIGRGIECTVILTDLSIARLHAQLVQQESQWYIQDMAGQNNTFLNEDSVTEASILTPGDLIRLGDIQLAYGKMSRLSNTTMPPIAITKTMSGPGPLRLPSRVKPE</sequence>
<dbReference type="Gene3D" id="2.60.200.20">
    <property type="match status" value="2"/>
</dbReference>
<dbReference type="CDD" id="cd00060">
    <property type="entry name" value="FHA"/>
    <property type="match status" value="2"/>
</dbReference>
<feature type="transmembrane region" description="Helical" evidence="2">
    <location>
        <begin position="12"/>
        <end position="31"/>
    </location>
</feature>
<dbReference type="InterPro" id="IPR008984">
    <property type="entry name" value="SMAD_FHA_dom_sf"/>
</dbReference>
<dbReference type="InterPro" id="IPR032030">
    <property type="entry name" value="YscD_cytoplasmic_dom"/>
</dbReference>
<name>A0A5J4KPB1_9CHLR</name>
<dbReference type="Pfam" id="PF16697">
    <property type="entry name" value="Yop-YscD_cpl"/>
    <property type="match status" value="1"/>
</dbReference>
<dbReference type="RefSeq" id="WP_151756199.1">
    <property type="nucleotide sequence ID" value="NZ_BKZW01000001.1"/>
</dbReference>
<organism evidence="4 5">
    <name type="scientific">Dictyobacter vulcani</name>
    <dbReference type="NCBI Taxonomy" id="2607529"/>
    <lineage>
        <taxon>Bacteria</taxon>
        <taxon>Bacillati</taxon>
        <taxon>Chloroflexota</taxon>
        <taxon>Ktedonobacteria</taxon>
        <taxon>Ktedonobacterales</taxon>
        <taxon>Dictyobacteraceae</taxon>
        <taxon>Dictyobacter</taxon>
    </lineage>
</organism>
<dbReference type="PROSITE" id="PS50006">
    <property type="entry name" value="FHA_DOMAIN"/>
    <property type="match status" value="2"/>
</dbReference>
<dbReference type="EMBL" id="BKZW01000001">
    <property type="protein sequence ID" value="GER88277.1"/>
    <property type="molecule type" value="Genomic_DNA"/>
</dbReference>
<keyword evidence="2" id="KW-1133">Transmembrane helix</keyword>
<dbReference type="InterPro" id="IPR050923">
    <property type="entry name" value="Cell_Proc_Reg/RNA_Proc"/>
</dbReference>
<dbReference type="SUPFAM" id="SSF49879">
    <property type="entry name" value="SMAD/FHA domain"/>
    <property type="match status" value="2"/>
</dbReference>
<keyword evidence="2" id="KW-0812">Transmembrane</keyword>
<gene>
    <name evidence="4" type="ORF">KDW_24390</name>
</gene>
<proteinExistence type="predicted"/>
<feature type="region of interest" description="Disordered" evidence="1">
    <location>
        <begin position="280"/>
        <end position="304"/>
    </location>
</feature>
<evidence type="ECO:0000313" key="5">
    <source>
        <dbReference type="Proteomes" id="UP000326912"/>
    </source>
</evidence>
<evidence type="ECO:0000313" key="4">
    <source>
        <dbReference type="EMBL" id="GER88277.1"/>
    </source>
</evidence>
<feature type="transmembrane region" description="Helical" evidence="2">
    <location>
        <begin position="43"/>
        <end position="64"/>
    </location>
</feature>
<dbReference type="SMART" id="SM00240">
    <property type="entry name" value="FHA"/>
    <property type="match status" value="2"/>
</dbReference>
<feature type="domain" description="FHA" evidence="3">
    <location>
        <begin position="175"/>
        <end position="224"/>
    </location>
</feature>
<dbReference type="AlphaFoldDB" id="A0A5J4KPB1"/>
<evidence type="ECO:0000259" key="3">
    <source>
        <dbReference type="PROSITE" id="PS50006"/>
    </source>
</evidence>
<protein>
    <recommendedName>
        <fullName evidence="3">FHA domain-containing protein</fullName>
    </recommendedName>
</protein>